<dbReference type="Gene3D" id="3.30.70.270">
    <property type="match status" value="1"/>
</dbReference>
<dbReference type="Proteomes" id="UP001165190">
    <property type="component" value="Unassembled WGS sequence"/>
</dbReference>
<evidence type="ECO:0000313" key="2">
    <source>
        <dbReference type="Proteomes" id="UP001165190"/>
    </source>
</evidence>
<keyword evidence="2" id="KW-1185">Reference proteome</keyword>
<dbReference type="InterPro" id="IPR053134">
    <property type="entry name" value="RNA-dir_DNA_polymerase"/>
</dbReference>
<accession>A0A9W7LXX7</accession>
<evidence type="ECO:0000313" key="1">
    <source>
        <dbReference type="EMBL" id="GMI80241.1"/>
    </source>
</evidence>
<dbReference type="OrthoDB" id="1724165at2759"/>
<evidence type="ECO:0008006" key="3">
    <source>
        <dbReference type="Google" id="ProtNLM"/>
    </source>
</evidence>
<proteinExistence type="predicted"/>
<dbReference type="CDD" id="cd01647">
    <property type="entry name" value="RT_LTR"/>
    <property type="match status" value="1"/>
</dbReference>
<name>A0A9W7LXX7_HIBTR</name>
<protein>
    <recommendedName>
        <fullName evidence="3">Reverse transcriptase domain-containing protein</fullName>
    </recommendedName>
</protein>
<dbReference type="PANTHER" id="PTHR24559">
    <property type="entry name" value="TRANSPOSON TY3-I GAG-POL POLYPROTEIN"/>
    <property type="match status" value="1"/>
</dbReference>
<organism evidence="1 2">
    <name type="scientific">Hibiscus trionum</name>
    <name type="common">Flower of an hour</name>
    <dbReference type="NCBI Taxonomy" id="183268"/>
    <lineage>
        <taxon>Eukaryota</taxon>
        <taxon>Viridiplantae</taxon>
        <taxon>Streptophyta</taxon>
        <taxon>Embryophyta</taxon>
        <taxon>Tracheophyta</taxon>
        <taxon>Spermatophyta</taxon>
        <taxon>Magnoliopsida</taxon>
        <taxon>eudicotyledons</taxon>
        <taxon>Gunneridae</taxon>
        <taxon>Pentapetalae</taxon>
        <taxon>rosids</taxon>
        <taxon>malvids</taxon>
        <taxon>Malvales</taxon>
        <taxon>Malvaceae</taxon>
        <taxon>Malvoideae</taxon>
        <taxon>Hibiscus</taxon>
    </lineage>
</organism>
<comment type="caution">
    <text evidence="1">The sequence shown here is derived from an EMBL/GenBank/DDBJ whole genome shotgun (WGS) entry which is preliminary data.</text>
</comment>
<dbReference type="AlphaFoldDB" id="A0A9W7LXX7"/>
<reference evidence="1" key="1">
    <citation type="submission" date="2023-05" db="EMBL/GenBank/DDBJ databases">
        <title>Genome and transcriptome analyses reveal genes involved in the formation of fine ridges on petal epidermal cells in Hibiscus trionum.</title>
        <authorList>
            <person name="Koshimizu S."/>
            <person name="Masuda S."/>
            <person name="Ishii T."/>
            <person name="Shirasu K."/>
            <person name="Hoshino A."/>
            <person name="Arita M."/>
        </authorList>
    </citation>
    <scope>NUCLEOTIDE SEQUENCE</scope>
    <source>
        <strain evidence="1">Hamamatsu line</strain>
    </source>
</reference>
<gene>
    <name evidence="1" type="ORF">HRI_001693500</name>
</gene>
<dbReference type="InterPro" id="IPR043502">
    <property type="entry name" value="DNA/RNA_pol_sf"/>
</dbReference>
<dbReference type="Gene3D" id="3.10.10.10">
    <property type="entry name" value="HIV Type 1 Reverse Transcriptase, subunit A, domain 1"/>
    <property type="match status" value="1"/>
</dbReference>
<dbReference type="PANTHER" id="PTHR24559:SF457">
    <property type="entry name" value="RNA-DIRECTED DNA POLYMERASE HOMOLOG"/>
    <property type="match status" value="1"/>
</dbReference>
<dbReference type="EMBL" id="BSYR01000017">
    <property type="protein sequence ID" value="GMI80241.1"/>
    <property type="molecule type" value="Genomic_DNA"/>
</dbReference>
<sequence length="326" mass="37735">MTRLRGEDMSWEPIVYTDMRNIFVSGGVINPEQMVHEANVENSKLCEEEKLIEALEEMVINVISKDDGSSTYLARIHPCLPGEALGNWTVQDVPIIFRSKPETPIINFVNDAEFNPEVDFEQPLYLAEIGEEEEEYEIPEEFLRLMKSEDKQIVPHQEEIKILNLRNDDEDRKEVKIGTTLSSETRAGLISLLIEFKDIFAWTYQDMPGLDTSIVVHKLPIRPECKLVQQKLRRMRIDTLLKVRDEVRKQYQAGFLKVVEYLEWVANIVPVPKKDGKVRMCVDYRDLNKASPKDNFPLPHIDTIVDNTTGHSWFSFMDGFSGYNQI</sequence>
<dbReference type="InterPro" id="IPR043128">
    <property type="entry name" value="Rev_trsase/Diguanyl_cyclase"/>
</dbReference>
<dbReference type="SUPFAM" id="SSF56672">
    <property type="entry name" value="DNA/RNA polymerases"/>
    <property type="match status" value="1"/>
</dbReference>